<reference evidence="6" key="1">
    <citation type="journal article" date="2014" name="Genome Biol. Evol.">
        <title>Pangenome evidence for extensive interdomain horizontal transfer affecting lineage core and shell genes in uncultured planktonic thaumarchaeota and euryarchaeota.</title>
        <authorList>
            <person name="Deschamps P."/>
            <person name="Zivanovic Y."/>
            <person name="Moreira D."/>
            <person name="Rodriguez-Valera F."/>
            <person name="Lopez-Garcia P."/>
        </authorList>
    </citation>
    <scope>NUCLEOTIDE SEQUENCE</scope>
</reference>
<name>A0A075GLP9_9ARCH</name>
<dbReference type="Pfam" id="PF00146">
    <property type="entry name" value="NADHdh"/>
    <property type="match status" value="1"/>
</dbReference>
<keyword evidence="4 5" id="KW-0472">Membrane</keyword>
<dbReference type="GO" id="GO:0009060">
    <property type="term" value="P:aerobic respiration"/>
    <property type="evidence" value="ECO:0007669"/>
    <property type="project" value="TreeGrafter"/>
</dbReference>
<dbReference type="GO" id="GO:0016020">
    <property type="term" value="C:membrane"/>
    <property type="evidence" value="ECO:0007669"/>
    <property type="project" value="UniProtKB-SubCell"/>
</dbReference>
<evidence type="ECO:0000256" key="1">
    <source>
        <dbReference type="ARBA" id="ARBA00004141"/>
    </source>
</evidence>
<feature type="transmembrane region" description="Helical" evidence="5">
    <location>
        <begin position="225"/>
        <end position="243"/>
    </location>
</feature>
<dbReference type="EC" id="1.6.5.3" evidence="6"/>
<feature type="transmembrane region" description="Helical" evidence="5">
    <location>
        <begin position="21"/>
        <end position="43"/>
    </location>
</feature>
<feature type="transmembrane region" description="Helical" evidence="5">
    <location>
        <begin position="255"/>
        <end position="274"/>
    </location>
</feature>
<dbReference type="EMBL" id="KF900697">
    <property type="protein sequence ID" value="AIF04040.1"/>
    <property type="molecule type" value="Genomic_DNA"/>
</dbReference>
<dbReference type="InterPro" id="IPR018086">
    <property type="entry name" value="NADH_UbQ_OxRdtase_su1_CS"/>
</dbReference>
<keyword evidence="6" id="KW-0560">Oxidoreductase</keyword>
<evidence type="ECO:0000313" key="6">
    <source>
        <dbReference type="EMBL" id="AIF04040.1"/>
    </source>
</evidence>
<organism evidence="6">
    <name type="scientific">uncultured marine thaumarchaeote KM3_16_G02</name>
    <dbReference type="NCBI Taxonomy" id="1456045"/>
    <lineage>
        <taxon>Archaea</taxon>
        <taxon>Nitrososphaerota</taxon>
        <taxon>environmental samples</taxon>
    </lineage>
</organism>
<feature type="transmembrane region" description="Helical" evidence="5">
    <location>
        <begin position="311"/>
        <end position="329"/>
    </location>
</feature>
<feature type="transmembrane region" description="Helical" evidence="5">
    <location>
        <begin position="432"/>
        <end position="451"/>
    </location>
</feature>
<evidence type="ECO:0000256" key="5">
    <source>
        <dbReference type="SAM" id="Phobius"/>
    </source>
</evidence>
<evidence type="ECO:0000256" key="3">
    <source>
        <dbReference type="ARBA" id="ARBA00022989"/>
    </source>
</evidence>
<dbReference type="GO" id="GO:0003954">
    <property type="term" value="F:NADH dehydrogenase activity"/>
    <property type="evidence" value="ECO:0007669"/>
    <property type="project" value="TreeGrafter"/>
</dbReference>
<evidence type="ECO:0000256" key="2">
    <source>
        <dbReference type="ARBA" id="ARBA00022692"/>
    </source>
</evidence>
<keyword evidence="6" id="KW-0830">Ubiquinone</keyword>
<protein>
    <submittedName>
        <fullName evidence="6">NADH-ubiquinone oxidoreductase subunit H (NuoH)</fullName>
        <ecNumber evidence="6">1.6.5.3</ecNumber>
    </submittedName>
</protein>
<dbReference type="AlphaFoldDB" id="A0A075GLP9"/>
<dbReference type="PANTHER" id="PTHR11432">
    <property type="entry name" value="NADH DEHYDROGENASE SUBUNIT 1"/>
    <property type="match status" value="1"/>
</dbReference>
<sequence length="458" mass="50310">MSVIAPKFRLGYFLKSILDNIFWIIILVTLIAIPAIQIVLFYLDLPVIEGELLTAFLAFTWIFHPDMAIPLVKSLIHSDLFRIAAFPGFGFAALIAAGTIFVERKMLAKLQLRVGPFYCGKIEGLLQLAADGLKLISKEIIIPAKADKPLFWAAPVLFVGTAAAFVSLIPVAPGGWVVADLDVGLLAVFAVIGFFPIITILSAWSANSKYPFIGGIRALHQMVSFEIPLILSLLGVVILTGTLNLNEIVESQANFPWIIFMPIGAIVFFTAMLAELERIPFDLPEAESEIVAGWLTEFSGMMYGLVQLGSYVKLFAFAALFVTIFLGGWTGPVIWPPLDEQIITEGIPISNFKGDPLLTVSTPGLPLFDEDPNEWVLQKQGALQYTTGQLFFSGTIWFVLKTVAVIFFVLLPRGVFPRIRIDMLLHIGWYKLIGLAFVNIFIALGLLYAGVLGPEGFL</sequence>
<feature type="transmembrane region" description="Helical" evidence="5">
    <location>
        <begin position="80"/>
        <end position="102"/>
    </location>
</feature>
<dbReference type="PANTHER" id="PTHR11432:SF3">
    <property type="entry name" value="NADH-UBIQUINONE OXIDOREDUCTASE CHAIN 1"/>
    <property type="match status" value="1"/>
</dbReference>
<feature type="transmembrane region" description="Helical" evidence="5">
    <location>
        <begin position="150"/>
        <end position="171"/>
    </location>
</feature>
<proteinExistence type="inferred from homology"/>
<gene>
    <name evidence="6" type="primary">nuoH</name>
</gene>
<feature type="transmembrane region" description="Helical" evidence="5">
    <location>
        <begin position="390"/>
        <end position="411"/>
    </location>
</feature>
<comment type="subcellular location">
    <subcellularLocation>
        <location evidence="1">Membrane</location>
        <topology evidence="1">Multi-pass membrane protein</topology>
    </subcellularLocation>
</comment>
<dbReference type="HAMAP" id="MF_01350">
    <property type="entry name" value="NDH1_NuoH"/>
    <property type="match status" value="1"/>
</dbReference>
<keyword evidence="2 5" id="KW-0812">Transmembrane</keyword>
<accession>A0A075GLP9</accession>
<evidence type="ECO:0000256" key="4">
    <source>
        <dbReference type="ARBA" id="ARBA00023136"/>
    </source>
</evidence>
<keyword evidence="3 5" id="KW-1133">Transmembrane helix</keyword>
<feature type="transmembrane region" description="Helical" evidence="5">
    <location>
        <begin position="183"/>
        <end position="204"/>
    </location>
</feature>
<dbReference type="InterPro" id="IPR001694">
    <property type="entry name" value="NADH_UbQ_OxRdtase_su1/FPO"/>
</dbReference>
<dbReference type="PROSITE" id="PS00668">
    <property type="entry name" value="COMPLEX1_ND1_2"/>
    <property type="match status" value="1"/>
</dbReference>
<dbReference type="PROSITE" id="PS00667">
    <property type="entry name" value="COMPLEX1_ND1_1"/>
    <property type="match status" value="1"/>
</dbReference>